<accession>A0A0H2VHK3</accession>
<dbReference type="Proteomes" id="UP000001411">
    <property type="component" value="Chromosome"/>
</dbReference>
<protein>
    <submittedName>
        <fullName evidence="1">Truncated transposase</fullName>
    </submittedName>
</protein>
<dbReference type="AlphaFoldDB" id="A0A0H2VHK3"/>
<dbReference type="HOGENOM" id="CLU_3048213_0_0_9"/>
<sequence>MELVDGFTKVILSFIRMSIRNIIKVKIEIAFVLMLMNIKKVVAQQFK</sequence>
<gene>
    <name evidence="1" type="ordered locus">SE_1005</name>
</gene>
<dbReference type="KEGG" id="sep:SE_1005"/>
<dbReference type="EMBL" id="AE015929">
    <property type="protein sequence ID" value="AAO04602.1"/>
    <property type="molecule type" value="Genomic_DNA"/>
</dbReference>
<reference evidence="1 2" key="1">
    <citation type="journal article" date="2003" name="Mol. Microbiol.">
        <title>Genome-based analysis of virulence genes in a non-biofilm-forming Staphylococcus epidermidis strain (ATCC 12228).</title>
        <authorList>
            <person name="Zhang Y.Q."/>
            <person name="Ren S.X."/>
            <person name="Li H.L."/>
            <person name="Wang Y.X."/>
            <person name="Fu G."/>
            <person name="Yang J."/>
            <person name="Qin Z.Q."/>
            <person name="Miao Y.G."/>
            <person name="Wang W.Y."/>
            <person name="Chen R.S."/>
            <person name="Shen Y."/>
            <person name="Chen Z."/>
            <person name="Yuan Z.H."/>
            <person name="Zhao G.P."/>
            <person name="Qu D."/>
            <person name="Danchin A."/>
            <person name="Wen Y.M."/>
        </authorList>
    </citation>
    <scope>NUCLEOTIDE SEQUENCE [LARGE SCALE GENOMIC DNA]</scope>
    <source>
        <strain evidence="2">ATCC 12228 / FDA PCI 1200</strain>
    </source>
</reference>
<dbReference type="PATRIC" id="fig|176280.10.peg.980"/>
<name>A0A0H2VHK3_STAES</name>
<evidence type="ECO:0000313" key="2">
    <source>
        <dbReference type="Proteomes" id="UP000001411"/>
    </source>
</evidence>
<organism evidence="1 2">
    <name type="scientific">Staphylococcus epidermidis (strain ATCC 12228 / FDA PCI 1200)</name>
    <dbReference type="NCBI Taxonomy" id="176280"/>
    <lineage>
        <taxon>Bacteria</taxon>
        <taxon>Bacillati</taxon>
        <taxon>Bacillota</taxon>
        <taxon>Bacilli</taxon>
        <taxon>Bacillales</taxon>
        <taxon>Staphylococcaceae</taxon>
        <taxon>Staphylococcus</taxon>
    </lineage>
</organism>
<proteinExistence type="predicted"/>
<evidence type="ECO:0000313" key="1">
    <source>
        <dbReference type="EMBL" id="AAO04602.1"/>
    </source>
</evidence>